<sequence length="289" mass="32509">MRLLPQNTDFNFPDAFYSYDRRFILVMLVAGVEEGVVVVRVERNGAEGVGKDCEVGFEVALEKLVEKPKEDCEAEEARVPKEENLETVIDGGAAVVGAEVVGFKREENVGNVKAEKEVEKLWNHWVVRAIEDDGWDEEVMPDSGEEDEGWDEEHVPNNGEGALGANEVAPNGDEVAEEEASNRGETDAVKVVAGAEDMNGEVQEPEQNKEGGLEKKKGKWIGRKRKRRKSQWWTWWQVEEPEQKNEVGLEKEKGEMDWVEKEEKEKPVVDVVAGAEDMNGEVEEPTEKE</sequence>
<feature type="region of interest" description="Disordered" evidence="1">
    <location>
        <begin position="242"/>
        <end position="265"/>
    </location>
</feature>
<dbReference type="EMBL" id="RDQH01000340">
    <property type="protein sequence ID" value="RXH76174.1"/>
    <property type="molecule type" value="Genomic_DNA"/>
</dbReference>
<evidence type="ECO:0000256" key="1">
    <source>
        <dbReference type="SAM" id="MobiDB-lite"/>
    </source>
</evidence>
<keyword evidence="3" id="KW-1185">Reference proteome</keyword>
<dbReference type="AlphaFoldDB" id="A0A498I1P9"/>
<gene>
    <name evidence="2" type="ORF">DVH24_019062</name>
</gene>
<accession>A0A498I1P9</accession>
<feature type="compositionally biased region" description="Basic and acidic residues" evidence="1">
    <location>
        <begin position="206"/>
        <end position="215"/>
    </location>
</feature>
<proteinExistence type="predicted"/>
<name>A0A498I1P9_MALDO</name>
<protein>
    <submittedName>
        <fullName evidence="2">Uncharacterized protein</fullName>
    </submittedName>
</protein>
<evidence type="ECO:0000313" key="2">
    <source>
        <dbReference type="EMBL" id="RXH76174.1"/>
    </source>
</evidence>
<organism evidence="2 3">
    <name type="scientific">Malus domestica</name>
    <name type="common">Apple</name>
    <name type="synonym">Pyrus malus</name>
    <dbReference type="NCBI Taxonomy" id="3750"/>
    <lineage>
        <taxon>Eukaryota</taxon>
        <taxon>Viridiplantae</taxon>
        <taxon>Streptophyta</taxon>
        <taxon>Embryophyta</taxon>
        <taxon>Tracheophyta</taxon>
        <taxon>Spermatophyta</taxon>
        <taxon>Magnoliopsida</taxon>
        <taxon>eudicotyledons</taxon>
        <taxon>Gunneridae</taxon>
        <taxon>Pentapetalae</taxon>
        <taxon>rosids</taxon>
        <taxon>fabids</taxon>
        <taxon>Rosales</taxon>
        <taxon>Rosaceae</taxon>
        <taxon>Amygdaloideae</taxon>
        <taxon>Maleae</taxon>
        <taxon>Malus</taxon>
    </lineage>
</organism>
<dbReference type="Proteomes" id="UP000290289">
    <property type="component" value="Chromosome 14"/>
</dbReference>
<evidence type="ECO:0000313" key="3">
    <source>
        <dbReference type="Proteomes" id="UP000290289"/>
    </source>
</evidence>
<feature type="compositionally biased region" description="Acidic residues" evidence="1">
    <location>
        <begin position="137"/>
        <end position="151"/>
    </location>
</feature>
<comment type="caution">
    <text evidence="2">The sequence shown here is derived from an EMBL/GenBank/DDBJ whole genome shotgun (WGS) entry which is preliminary data.</text>
</comment>
<feature type="region of interest" description="Disordered" evidence="1">
    <location>
        <begin position="137"/>
        <end position="217"/>
    </location>
</feature>
<reference evidence="2 3" key="1">
    <citation type="submission" date="2018-10" db="EMBL/GenBank/DDBJ databases">
        <title>A high-quality apple genome assembly.</title>
        <authorList>
            <person name="Hu J."/>
        </authorList>
    </citation>
    <scope>NUCLEOTIDE SEQUENCE [LARGE SCALE GENOMIC DNA]</scope>
    <source>
        <strain evidence="3">cv. HFTH1</strain>
        <tissue evidence="2">Young leaf</tissue>
    </source>
</reference>